<dbReference type="InterPro" id="IPR036390">
    <property type="entry name" value="WH_DNA-bd_sf"/>
</dbReference>
<proteinExistence type="predicted"/>
<evidence type="ECO:0000313" key="2">
    <source>
        <dbReference type="Proteomes" id="UP000472580"/>
    </source>
</evidence>
<gene>
    <name evidence="1" type="ORF">E5987_11185</name>
</gene>
<name>A0A6L6YLV2_9BURK</name>
<dbReference type="OrthoDB" id="9156654at2"/>
<dbReference type="SUPFAM" id="SSF46785">
    <property type="entry name" value="Winged helix' DNA-binding domain"/>
    <property type="match status" value="1"/>
</dbReference>
<evidence type="ECO:0000313" key="1">
    <source>
        <dbReference type="EMBL" id="MVX57748.1"/>
    </source>
</evidence>
<sequence>MRQILFGEQWIHPEAPKLVKEIFYAKGRRTTLKKGSELLHGAPSGEVTLLLSGICLYRFWDSLDKEHIMSIIPPGRTVGDIDAFCGNIANVSAYMAKGGTGLVLPYHVWHESISANKEILEQQAVNIVVKQESHIEALLACFTLDVEKRLMALFHALIKAYYPPKLDDWNPLPFSLTNVLIAKVVSASRTSVSLILSDWQSRDFLKKTEEYS</sequence>
<protein>
    <recommendedName>
        <fullName evidence="3">Crp/Fnr family transcriptional regulator</fullName>
    </recommendedName>
</protein>
<dbReference type="AlphaFoldDB" id="A0A6L6YLV2"/>
<dbReference type="Proteomes" id="UP000472580">
    <property type="component" value="Unassembled WGS sequence"/>
</dbReference>
<dbReference type="Gene3D" id="2.60.120.10">
    <property type="entry name" value="Jelly Rolls"/>
    <property type="match status" value="1"/>
</dbReference>
<dbReference type="EMBL" id="WSRP01000044">
    <property type="protein sequence ID" value="MVX57748.1"/>
    <property type="molecule type" value="Genomic_DNA"/>
</dbReference>
<dbReference type="RefSeq" id="WP_160336164.1">
    <property type="nucleotide sequence ID" value="NZ_WSRP01000044.1"/>
</dbReference>
<dbReference type="InterPro" id="IPR014710">
    <property type="entry name" value="RmlC-like_jellyroll"/>
</dbReference>
<accession>A0A6L6YLV2</accession>
<comment type="caution">
    <text evidence="1">The sequence shown here is derived from an EMBL/GenBank/DDBJ whole genome shotgun (WGS) entry which is preliminary data.</text>
</comment>
<reference evidence="1 2" key="1">
    <citation type="submission" date="2019-12" db="EMBL/GenBank/DDBJ databases">
        <title>Microbes associate with the intestines of laboratory mice.</title>
        <authorList>
            <person name="Navarre W."/>
            <person name="Wong E."/>
        </authorList>
    </citation>
    <scope>NUCLEOTIDE SEQUENCE [LARGE SCALE GENOMIC DNA]</scope>
    <source>
        <strain evidence="1 2">NM82_D38</strain>
    </source>
</reference>
<dbReference type="InterPro" id="IPR018490">
    <property type="entry name" value="cNMP-bd_dom_sf"/>
</dbReference>
<keyword evidence="2" id="KW-1185">Reference proteome</keyword>
<organism evidence="1 2">
    <name type="scientific">Parasutterella muris</name>
    <dbReference type="NCBI Taxonomy" id="2565572"/>
    <lineage>
        <taxon>Bacteria</taxon>
        <taxon>Pseudomonadati</taxon>
        <taxon>Pseudomonadota</taxon>
        <taxon>Betaproteobacteria</taxon>
        <taxon>Burkholderiales</taxon>
        <taxon>Sutterellaceae</taxon>
        <taxon>Parasutterella</taxon>
    </lineage>
</organism>
<evidence type="ECO:0008006" key="3">
    <source>
        <dbReference type="Google" id="ProtNLM"/>
    </source>
</evidence>
<dbReference type="SUPFAM" id="SSF51206">
    <property type="entry name" value="cAMP-binding domain-like"/>
    <property type="match status" value="1"/>
</dbReference>